<dbReference type="RefSeq" id="WP_273737444.1">
    <property type="nucleotide sequence ID" value="NZ_JAQIVI010000074.1"/>
</dbReference>
<keyword evidence="3" id="KW-1185">Reference proteome</keyword>
<dbReference type="InterPro" id="IPR040624">
    <property type="entry name" value="HalOD1"/>
</dbReference>
<dbReference type="EMBL" id="JBHSWV010000074">
    <property type="protein sequence ID" value="MFC6764370.1"/>
    <property type="molecule type" value="Genomic_DNA"/>
</dbReference>
<protein>
    <submittedName>
        <fullName evidence="2">HalOD1 output domain-containing protein</fullName>
    </submittedName>
</protein>
<dbReference type="AlphaFoldDB" id="A0ABD5SGI3"/>
<sequence>MYWFLTSEVVQPNQSLSLKIVDKVAEREGVQPEELNPPIHNAINTDALDSLYDARDSERNPSTIEFVYKGYTVTVDSTGDVDLENRVAALEPEKTTV</sequence>
<gene>
    <name evidence="2" type="ORF">ACFQE6_04760</name>
</gene>
<comment type="caution">
    <text evidence="2">The sequence shown here is derived from an EMBL/GenBank/DDBJ whole genome shotgun (WGS) entry which is preliminary data.</text>
</comment>
<evidence type="ECO:0000313" key="2">
    <source>
        <dbReference type="EMBL" id="MFC6764370.1"/>
    </source>
</evidence>
<proteinExistence type="predicted"/>
<evidence type="ECO:0000259" key="1">
    <source>
        <dbReference type="Pfam" id="PF18545"/>
    </source>
</evidence>
<name>A0ABD5SGI3_9EURY</name>
<evidence type="ECO:0000313" key="3">
    <source>
        <dbReference type="Proteomes" id="UP001596383"/>
    </source>
</evidence>
<feature type="domain" description="Halobacterial output" evidence="1">
    <location>
        <begin position="13"/>
        <end position="82"/>
    </location>
</feature>
<dbReference type="Proteomes" id="UP001596383">
    <property type="component" value="Unassembled WGS sequence"/>
</dbReference>
<accession>A0ABD5SGI3</accession>
<reference evidence="2 3" key="1">
    <citation type="journal article" date="2019" name="Int. J. Syst. Evol. Microbiol.">
        <title>The Global Catalogue of Microorganisms (GCM) 10K type strain sequencing project: providing services to taxonomists for standard genome sequencing and annotation.</title>
        <authorList>
            <consortium name="The Broad Institute Genomics Platform"/>
            <consortium name="The Broad Institute Genome Sequencing Center for Infectious Disease"/>
            <person name="Wu L."/>
            <person name="Ma J."/>
        </authorList>
    </citation>
    <scope>NUCLEOTIDE SEQUENCE [LARGE SCALE GENOMIC DNA]</scope>
    <source>
        <strain evidence="2 3">LMG 29247</strain>
    </source>
</reference>
<dbReference type="Pfam" id="PF18545">
    <property type="entry name" value="HalOD1"/>
    <property type="match status" value="1"/>
</dbReference>
<organism evidence="2 3">
    <name type="scientific">Natrinema soli</name>
    <dbReference type="NCBI Taxonomy" id="1930624"/>
    <lineage>
        <taxon>Archaea</taxon>
        <taxon>Methanobacteriati</taxon>
        <taxon>Methanobacteriota</taxon>
        <taxon>Stenosarchaea group</taxon>
        <taxon>Halobacteria</taxon>
        <taxon>Halobacteriales</taxon>
        <taxon>Natrialbaceae</taxon>
        <taxon>Natrinema</taxon>
    </lineage>
</organism>